<dbReference type="InterPro" id="IPR055074">
    <property type="entry name" value="NOMO1-3_2nd"/>
</dbReference>
<dbReference type="Pfam" id="PF23194">
    <property type="entry name" value="NOMO_5th"/>
    <property type="match status" value="1"/>
</dbReference>
<evidence type="ECO:0000256" key="2">
    <source>
        <dbReference type="ARBA" id="ARBA00022692"/>
    </source>
</evidence>
<dbReference type="SUPFAM" id="SSF49452">
    <property type="entry name" value="Starch-binding domain-like"/>
    <property type="match status" value="1"/>
</dbReference>
<keyword evidence="4" id="KW-0256">Endoplasmic reticulum</keyword>
<dbReference type="Pfam" id="PF23141">
    <property type="entry name" value="Ig_NOMO"/>
    <property type="match status" value="1"/>
</dbReference>
<dbReference type="InterPro" id="IPR051417">
    <property type="entry name" value="SDr/BOS_complex"/>
</dbReference>
<evidence type="ECO:0000259" key="11">
    <source>
        <dbReference type="Pfam" id="PF23141"/>
    </source>
</evidence>
<gene>
    <name evidence="13" type="ORF">DdX_01395</name>
</gene>
<evidence type="ECO:0000259" key="8">
    <source>
        <dbReference type="Pfam" id="PF22898"/>
    </source>
</evidence>
<keyword evidence="3 7" id="KW-0732">Signal</keyword>
<dbReference type="Pfam" id="PF22904">
    <property type="entry name" value="NOMO1-like_2nd"/>
    <property type="match status" value="1"/>
</dbReference>
<dbReference type="InterPro" id="IPR013784">
    <property type="entry name" value="Carb-bd-like_fold"/>
</dbReference>
<dbReference type="PANTHER" id="PTHR23303:SF14">
    <property type="entry name" value="BOS COMPLEX SUBUNIT NOMO1-RELATED"/>
    <property type="match status" value="1"/>
</dbReference>
<feature type="signal peptide" evidence="7">
    <location>
        <begin position="1"/>
        <end position="20"/>
    </location>
</feature>
<dbReference type="Proteomes" id="UP001201812">
    <property type="component" value="Unassembled WGS sequence"/>
</dbReference>
<dbReference type="EMBL" id="JAKKPZ010000001">
    <property type="protein sequence ID" value="KAI1729172.1"/>
    <property type="molecule type" value="Genomic_DNA"/>
</dbReference>
<feature type="domain" description="NOMO fifth transthyretin-like" evidence="12">
    <location>
        <begin position="389"/>
        <end position="469"/>
    </location>
</feature>
<keyword evidence="14" id="KW-1185">Reference proteome</keyword>
<feature type="domain" description="NOMO seventh transthyretin-like" evidence="11">
    <location>
        <begin position="557"/>
        <end position="614"/>
    </location>
</feature>
<evidence type="ECO:0000313" key="14">
    <source>
        <dbReference type="Proteomes" id="UP001201812"/>
    </source>
</evidence>
<dbReference type="InterPro" id="IPR056190">
    <property type="entry name" value="NOMO_5th"/>
</dbReference>
<dbReference type="AlphaFoldDB" id="A0AAD4RDQ9"/>
<dbReference type="InterPro" id="IPR055075">
    <property type="entry name" value="NOMO-like_N"/>
</dbReference>
<feature type="domain" description="NOMO second beta-sandwich" evidence="10">
    <location>
        <begin position="113"/>
        <end position="188"/>
    </location>
</feature>
<dbReference type="PANTHER" id="PTHR23303">
    <property type="entry name" value="CARBOXYPEPTIDASE REGULATORY REGION-CONTAINING"/>
    <property type="match status" value="1"/>
</dbReference>
<reference evidence="13" key="1">
    <citation type="submission" date="2022-01" db="EMBL/GenBank/DDBJ databases">
        <title>Genome Sequence Resource for Two Populations of Ditylenchus destructor, the Migratory Endoparasitic Phytonematode.</title>
        <authorList>
            <person name="Zhang H."/>
            <person name="Lin R."/>
            <person name="Xie B."/>
        </authorList>
    </citation>
    <scope>NUCLEOTIDE SEQUENCE</scope>
    <source>
        <strain evidence="13">BazhouSP</strain>
    </source>
</reference>
<name>A0AAD4RDQ9_9BILA</name>
<comment type="caution">
    <text evidence="13">The sequence shown here is derived from an EMBL/GenBank/DDBJ whole genome shotgun (WGS) entry which is preliminary data.</text>
</comment>
<evidence type="ECO:0000256" key="6">
    <source>
        <dbReference type="ARBA" id="ARBA00023136"/>
    </source>
</evidence>
<sequence>MCQPTMFIFALLALVSGANCKIISCEGFVKSDIPLDLTKIKVKLLTAQGNLKFENEINPKSGYFMVPVYNKGAYKLKVDAPDGWIFNPDIHELNIDDEEGTACSSEIIFNLGGFTIRGDVRSGESSGPPNFKLGLYDATGKQIGTTLTKDGGSYEFFAKPGKYMVSTDPESSQCIDRGKVTVELVNQPLSLPHIHISGYNFKASVLSADGSPLAGATLLLSSNTQLKFENAPINSDKPKEEKQAGGTWEYSLKTDKTGMAHFYCLPLAKYSAKAKFSTSNIVYNFEPDEKFVKIEDQTLDTQIMFQASTFSVRGIVSIGSMPISEVEVSVDGVKKSVTDKAGTFILSNMKPGKYRLSGEKENYQFSTLMKTISFDQKDLIVFRVEKIAICGAIEFDSKDKNSNQVEISVTSRKTNEVTRIPKITETNNHFCEFVSPGIYTLMPSKTDLSFSPKAYDVDVTVLPKLDVKFTQFKAQVSGRISCFEKCQDITIQLISDGEIVQESATESVFKFDDIPAGMYIVRVQGAPNFWWDEVEKNLQITDKDVQGLQFRQTGYKLEIQLSHPVELKYAPMVQSKDSVQKTIALTTGFNVVFFEKAGTYTYTISSCHEFSSNSPHGQVLTIPTNERLVLEATKSQIAFSIITKDSSANDKFSASIRDTSQNSDMIIEEHNVIKNTNHSFIVFLNRGLAGHQFLIAPQSDKYLFRPSSASYTFTGECAANVATFNAEIGKFFTGSVKPHVSDVIVKAIHKNEPGTTLQAKTDSSGQYRIGPVWSFDDFTVSLHKEGYEFVKEANNPFNFKSKKLSHLKIHFLDSESRQPLGDTLVSLSGAADYRSNNIVDSSGTIDFIGLPAGEYYLQAVLQEYRFDISSNKIVVNEGETQEINVPAVKYAYSAFGKVTTINKRPLNQVVHVEGVSEQCNNHQEEDTTSLQSPEFRLRGLQPGCVYRISLREDNGQKLPSFPPYIDVGPGDAHGLDFIVIPPESQSTTTIFGQILFEGVDIPTSYRILLAQGHETLHELVVHNPVSVFMFPNLALNNGTYSVGFDPSEARNLKLEPATASFVPDATFKYVRIVARKERRASDFDEVSHSNYFGFAFLIIATFAFLNQSKCASLYNFARLWFAQRIANTGASADGDNLRRTRKAKKI</sequence>
<keyword evidence="2" id="KW-0812">Transmembrane</keyword>
<evidence type="ECO:0000256" key="4">
    <source>
        <dbReference type="ARBA" id="ARBA00022824"/>
    </source>
</evidence>
<evidence type="ECO:0000259" key="10">
    <source>
        <dbReference type="Pfam" id="PF22904"/>
    </source>
</evidence>
<organism evidence="13 14">
    <name type="scientific">Ditylenchus destructor</name>
    <dbReference type="NCBI Taxonomy" id="166010"/>
    <lineage>
        <taxon>Eukaryota</taxon>
        <taxon>Metazoa</taxon>
        <taxon>Ecdysozoa</taxon>
        <taxon>Nematoda</taxon>
        <taxon>Chromadorea</taxon>
        <taxon>Rhabditida</taxon>
        <taxon>Tylenchina</taxon>
        <taxon>Tylenchomorpha</taxon>
        <taxon>Sphaerularioidea</taxon>
        <taxon>Anguinidae</taxon>
        <taxon>Anguininae</taxon>
        <taxon>Ditylenchus</taxon>
    </lineage>
</organism>
<evidence type="ECO:0000259" key="12">
    <source>
        <dbReference type="Pfam" id="PF23194"/>
    </source>
</evidence>
<accession>A0AAD4RDQ9</accession>
<dbReference type="GO" id="GO:0005789">
    <property type="term" value="C:endoplasmic reticulum membrane"/>
    <property type="evidence" value="ECO:0007669"/>
    <property type="project" value="UniProtKB-SubCell"/>
</dbReference>
<feature type="chain" id="PRO_5041915646" evidence="7">
    <location>
        <begin position="21"/>
        <end position="1146"/>
    </location>
</feature>
<evidence type="ECO:0000256" key="3">
    <source>
        <dbReference type="ARBA" id="ARBA00022729"/>
    </source>
</evidence>
<protein>
    <submittedName>
        <fullName evidence="13">Nodal modulator 3</fullName>
    </submittedName>
</protein>
<evidence type="ECO:0000256" key="7">
    <source>
        <dbReference type="SAM" id="SignalP"/>
    </source>
</evidence>
<feature type="domain" description="NOMO-like ninth beta-sandwich" evidence="9">
    <location>
        <begin position="729"/>
        <end position="801"/>
    </location>
</feature>
<evidence type="ECO:0000256" key="5">
    <source>
        <dbReference type="ARBA" id="ARBA00022989"/>
    </source>
</evidence>
<feature type="domain" description="NOMO-like N-terminal beta-sandwich" evidence="8">
    <location>
        <begin position="27"/>
        <end position="106"/>
    </location>
</feature>
<dbReference type="InterPro" id="IPR056319">
    <property type="entry name" value="NOMO_7th"/>
</dbReference>
<evidence type="ECO:0000256" key="1">
    <source>
        <dbReference type="ARBA" id="ARBA00004115"/>
    </source>
</evidence>
<evidence type="ECO:0000259" key="9">
    <source>
        <dbReference type="Pfam" id="PF22902"/>
    </source>
</evidence>
<dbReference type="Pfam" id="PF22902">
    <property type="entry name" value="NOMO1-like_9th"/>
    <property type="match status" value="1"/>
</dbReference>
<dbReference type="GO" id="GO:0030246">
    <property type="term" value="F:carbohydrate binding"/>
    <property type="evidence" value="ECO:0007669"/>
    <property type="project" value="InterPro"/>
</dbReference>
<comment type="subcellular location">
    <subcellularLocation>
        <location evidence="1">Endoplasmic reticulum membrane</location>
        <topology evidence="1">Single-pass type I membrane protein</topology>
    </subcellularLocation>
</comment>
<dbReference type="InterPro" id="IPR055073">
    <property type="entry name" value="NOMO1-like_9th"/>
</dbReference>
<keyword evidence="5" id="KW-1133">Transmembrane helix</keyword>
<dbReference type="Pfam" id="PF22898">
    <property type="entry name" value="NOMO1-like_1st"/>
    <property type="match status" value="1"/>
</dbReference>
<evidence type="ECO:0000313" key="13">
    <source>
        <dbReference type="EMBL" id="KAI1729172.1"/>
    </source>
</evidence>
<proteinExistence type="predicted"/>
<keyword evidence="6" id="KW-0472">Membrane</keyword>
<dbReference type="Gene3D" id="2.60.40.1120">
    <property type="entry name" value="Carboxypeptidase-like, regulatory domain"/>
    <property type="match status" value="1"/>
</dbReference>